<dbReference type="Proteomes" id="UP001460270">
    <property type="component" value="Unassembled WGS sequence"/>
</dbReference>
<organism evidence="2 3">
    <name type="scientific">Mugilogobius chulae</name>
    <name type="common">yellowstripe goby</name>
    <dbReference type="NCBI Taxonomy" id="88201"/>
    <lineage>
        <taxon>Eukaryota</taxon>
        <taxon>Metazoa</taxon>
        <taxon>Chordata</taxon>
        <taxon>Craniata</taxon>
        <taxon>Vertebrata</taxon>
        <taxon>Euteleostomi</taxon>
        <taxon>Actinopterygii</taxon>
        <taxon>Neopterygii</taxon>
        <taxon>Teleostei</taxon>
        <taxon>Neoteleostei</taxon>
        <taxon>Acanthomorphata</taxon>
        <taxon>Gobiaria</taxon>
        <taxon>Gobiiformes</taxon>
        <taxon>Gobioidei</taxon>
        <taxon>Gobiidae</taxon>
        <taxon>Gobionellinae</taxon>
        <taxon>Mugilogobius</taxon>
    </lineage>
</organism>
<dbReference type="AlphaFoldDB" id="A0AAW0NFC0"/>
<comment type="caution">
    <text evidence="2">The sequence shown here is derived from an EMBL/GenBank/DDBJ whole genome shotgun (WGS) entry which is preliminary data.</text>
</comment>
<feature type="chain" id="PRO_5043979327" evidence="1">
    <location>
        <begin position="25"/>
        <end position="118"/>
    </location>
</feature>
<name>A0AAW0NFC0_9GOBI</name>
<keyword evidence="3" id="KW-1185">Reference proteome</keyword>
<evidence type="ECO:0000256" key="1">
    <source>
        <dbReference type="SAM" id="SignalP"/>
    </source>
</evidence>
<gene>
    <name evidence="2" type="ORF">WMY93_019441</name>
</gene>
<evidence type="ECO:0000313" key="3">
    <source>
        <dbReference type="Proteomes" id="UP001460270"/>
    </source>
</evidence>
<protein>
    <submittedName>
        <fullName evidence="2">Uncharacterized protein</fullName>
    </submittedName>
</protein>
<keyword evidence="1" id="KW-0732">Signal</keyword>
<proteinExistence type="predicted"/>
<dbReference type="EMBL" id="JBBPFD010000014">
    <property type="protein sequence ID" value="KAK7898588.1"/>
    <property type="molecule type" value="Genomic_DNA"/>
</dbReference>
<sequence length="118" mass="12618">MVPHTDSLSSFLWTPLLCAPPALSSFLWTPLLIPLDPSPLRPSSALLIPLDPSPHLSASRHPSASSPGLVKGLHGFFRLLQVSSSTSHSQDLGSTGPTEPVYEQVFKFYSVATPQGQS</sequence>
<feature type="signal peptide" evidence="1">
    <location>
        <begin position="1"/>
        <end position="24"/>
    </location>
</feature>
<evidence type="ECO:0000313" key="2">
    <source>
        <dbReference type="EMBL" id="KAK7898588.1"/>
    </source>
</evidence>
<accession>A0AAW0NFC0</accession>
<reference evidence="3" key="1">
    <citation type="submission" date="2024-04" db="EMBL/GenBank/DDBJ databases">
        <title>Salinicola lusitanus LLJ914,a marine bacterium isolated from the Okinawa Trough.</title>
        <authorList>
            <person name="Li J."/>
        </authorList>
    </citation>
    <scope>NUCLEOTIDE SEQUENCE [LARGE SCALE GENOMIC DNA]</scope>
</reference>